<keyword evidence="9" id="KW-0812">Transmembrane</keyword>
<reference evidence="11" key="1">
    <citation type="submission" date="2021-12" db="EMBL/GenBank/DDBJ databases">
        <title>Alicyclobacillaceae gen. nov., sp. nov., isolated from chalcocite enrichment system.</title>
        <authorList>
            <person name="Jiang Z."/>
        </authorList>
    </citation>
    <scope>NUCLEOTIDE SEQUENCE</scope>
    <source>
        <strain evidence="11">MYW30-H2</strain>
    </source>
</reference>
<evidence type="ECO:0000256" key="9">
    <source>
        <dbReference type="SAM" id="Phobius"/>
    </source>
</evidence>
<dbReference type="InterPro" id="IPR003594">
    <property type="entry name" value="HATPase_dom"/>
</dbReference>
<dbReference type="Proteomes" id="UP000830167">
    <property type="component" value="Chromosome"/>
</dbReference>
<dbReference type="RefSeq" id="WP_347437168.1">
    <property type="nucleotide sequence ID" value="NZ_CP089291.1"/>
</dbReference>
<dbReference type="PROSITE" id="PS50109">
    <property type="entry name" value="HIS_KIN"/>
    <property type="match status" value="1"/>
</dbReference>
<gene>
    <name evidence="11" type="ORF">LSG31_21885</name>
</gene>
<evidence type="ECO:0000259" key="10">
    <source>
        <dbReference type="PROSITE" id="PS50109"/>
    </source>
</evidence>
<feature type="transmembrane region" description="Helical" evidence="9">
    <location>
        <begin position="62"/>
        <end position="83"/>
    </location>
</feature>
<feature type="transmembrane region" description="Helical" evidence="9">
    <location>
        <begin position="103"/>
        <end position="126"/>
    </location>
</feature>
<dbReference type="InterPro" id="IPR003661">
    <property type="entry name" value="HisK_dim/P_dom"/>
</dbReference>
<keyword evidence="4" id="KW-0808">Transferase</keyword>
<feature type="transmembrane region" description="Helical" evidence="9">
    <location>
        <begin position="212"/>
        <end position="237"/>
    </location>
</feature>
<dbReference type="InterPro" id="IPR005467">
    <property type="entry name" value="His_kinase_dom"/>
</dbReference>
<evidence type="ECO:0000256" key="4">
    <source>
        <dbReference type="ARBA" id="ARBA00022679"/>
    </source>
</evidence>
<sequence length="469" mass="53927">MGFIMMVTFAIFSLALTISVVSIFERDRLIYSLFLFMVFTTIWQFHVATLFTANILTYNSAFFLFHIFRVGPIFMAPSFYHVIYTGIELSEKKNPDKDRTKKWYTYLFNKKILVMIYVWSLFIYIIQWSPLTLLNLTFHKNAMTQYWYPAYGVLGYLYYLHLLIFVFIILISLVIVKDLNDRYIKKFLSRFTISSLILFIFGVLNFKESLIMLPSIIAITGFLIGIFIALSSFHIAIIKEINSSMERASKMEIVGQMSAGVAHEIRNPLTSIKGFIQLLQREIHDKSHYFEIIYSELDRIDSILNEFLTFAKPQVATFKIHEIHQILTEVISLLETQTILHNIQLLTEFELEPVYLTCDRNHLKQVFINIIKNAIDAMPNGGNIKIKVKNDSEAKMTSIRFIDQGCGISKDRLKKLGEPFYTTKEKGVGLGLMVTYKIIEAHNGKVAVSSEVGIGTTVDVILPSAVIPT</sequence>
<evidence type="ECO:0000256" key="2">
    <source>
        <dbReference type="ARBA" id="ARBA00012438"/>
    </source>
</evidence>
<accession>A0ABY4CJA7</accession>
<dbReference type="Gene3D" id="1.10.287.130">
    <property type="match status" value="1"/>
</dbReference>
<dbReference type="SUPFAM" id="SSF47384">
    <property type="entry name" value="Homodimeric domain of signal transducing histidine kinase"/>
    <property type="match status" value="1"/>
</dbReference>
<evidence type="ECO:0000313" key="12">
    <source>
        <dbReference type="Proteomes" id="UP000830167"/>
    </source>
</evidence>
<evidence type="ECO:0000256" key="3">
    <source>
        <dbReference type="ARBA" id="ARBA00022553"/>
    </source>
</evidence>
<keyword evidence="9" id="KW-0472">Membrane</keyword>
<dbReference type="InterPro" id="IPR036890">
    <property type="entry name" value="HATPase_C_sf"/>
</dbReference>
<dbReference type="EMBL" id="CP089291">
    <property type="protein sequence ID" value="UOF90473.1"/>
    <property type="molecule type" value="Genomic_DNA"/>
</dbReference>
<feature type="transmembrane region" description="Helical" evidence="9">
    <location>
        <begin position="187"/>
        <end position="206"/>
    </location>
</feature>
<dbReference type="PRINTS" id="PR00344">
    <property type="entry name" value="BCTRLSENSOR"/>
</dbReference>
<keyword evidence="5" id="KW-0547">Nucleotide-binding</keyword>
<dbReference type="Pfam" id="PF00512">
    <property type="entry name" value="HisKA"/>
    <property type="match status" value="1"/>
</dbReference>
<dbReference type="SUPFAM" id="SSF55874">
    <property type="entry name" value="ATPase domain of HSP90 chaperone/DNA topoisomerase II/histidine kinase"/>
    <property type="match status" value="1"/>
</dbReference>
<dbReference type="PANTHER" id="PTHR43065">
    <property type="entry name" value="SENSOR HISTIDINE KINASE"/>
    <property type="match status" value="1"/>
</dbReference>
<keyword evidence="12" id="KW-1185">Reference proteome</keyword>
<evidence type="ECO:0000256" key="1">
    <source>
        <dbReference type="ARBA" id="ARBA00000085"/>
    </source>
</evidence>
<keyword evidence="8" id="KW-0902">Two-component regulatory system</keyword>
<dbReference type="PANTHER" id="PTHR43065:SF34">
    <property type="entry name" value="SPORULATION KINASE A"/>
    <property type="match status" value="1"/>
</dbReference>
<name>A0ABY4CJA7_9BACL</name>
<protein>
    <recommendedName>
        <fullName evidence="2">histidine kinase</fullName>
        <ecNumber evidence="2">2.7.13.3</ecNumber>
    </recommendedName>
</protein>
<dbReference type="Gene3D" id="3.30.565.10">
    <property type="entry name" value="Histidine kinase-like ATPase, C-terminal domain"/>
    <property type="match status" value="1"/>
</dbReference>
<feature type="domain" description="Histidine kinase" evidence="10">
    <location>
        <begin position="260"/>
        <end position="466"/>
    </location>
</feature>
<dbReference type="InterPro" id="IPR004358">
    <property type="entry name" value="Sig_transdc_His_kin-like_C"/>
</dbReference>
<dbReference type="InterPro" id="IPR036097">
    <property type="entry name" value="HisK_dim/P_sf"/>
</dbReference>
<proteinExistence type="predicted"/>
<keyword evidence="7 11" id="KW-0067">ATP-binding</keyword>
<evidence type="ECO:0000313" key="11">
    <source>
        <dbReference type="EMBL" id="UOF90473.1"/>
    </source>
</evidence>
<dbReference type="SMART" id="SM00388">
    <property type="entry name" value="HisKA"/>
    <property type="match status" value="1"/>
</dbReference>
<dbReference type="SMART" id="SM00387">
    <property type="entry name" value="HATPase_c"/>
    <property type="match status" value="1"/>
</dbReference>
<keyword evidence="6" id="KW-0418">Kinase</keyword>
<dbReference type="CDD" id="cd00082">
    <property type="entry name" value="HisKA"/>
    <property type="match status" value="1"/>
</dbReference>
<feature type="transmembrane region" description="Helical" evidence="9">
    <location>
        <begin position="31"/>
        <end position="56"/>
    </location>
</feature>
<feature type="transmembrane region" description="Helical" evidence="9">
    <location>
        <begin position="146"/>
        <end position="175"/>
    </location>
</feature>
<evidence type="ECO:0000256" key="7">
    <source>
        <dbReference type="ARBA" id="ARBA00022840"/>
    </source>
</evidence>
<dbReference type="CDD" id="cd00075">
    <property type="entry name" value="HATPase"/>
    <property type="match status" value="1"/>
</dbReference>
<evidence type="ECO:0000256" key="8">
    <source>
        <dbReference type="ARBA" id="ARBA00023012"/>
    </source>
</evidence>
<dbReference type="GO" id="GO:0005524">
    <property type="term" value="F:ATP binding"/>
    <property type="evidence" value="ECO:0007669"/>
    <property type="project" value="UniProtKB-KW"/>
</dbReference>
<keyword evidence="9" id="KW-1133">Transmembrane helix</keyword>
<dbReference type="Pfam" id="PF02518">
    <property type="entry name" value="HATPase_c"/>
    <property type="match status" value="1"/>
</dbReference>
<evidence type="ECO:0000256" key="6">
    <source>
        <dbReference type="ARBA" id="ARBA00022777"/>
    </source>
</evidence>
<evidence type="ECO:0000256" key="5">
    <source>
        <dbReference type="ARBA" id="ARBA00022741"/>
    </source>
</evidence>
<comment type="catalytic activity">
    <reaction evidence="1">
        <text>ATP + protein L-histidine = ADP + protein N-phospho-L-histidine.</text>
        <dbReference type="EC" id="2.7.13.3"/>
    </reaction>
</comment>
<keyword evidence="3" id="KW-0597">Phosphoprotein</keyword>
<feature type="transmembrane region" description="Helical" evidence="9">
    <location>
        <begin position="6"/>
        <end position="24"/>
    </location>
</feature>
<dbReference type="EC" id="2.7.13.3" evidence="2"/>
<organism evidence="11 12">
    <name type="scientific">Fodinisporobacter ferrooxydans</name>
    <dbReference type="NCBI Taxonomy" id="2901836"/>
    <lineage>
        <taxon>Bacteria</taxon>
        <taxon>Bacillati</taxon>
        <taxon>Bacillota</taxon>
        <taxon>Bacilli</taxon>
        <taxon>Bacillales</taxon>
        <taxon>Alicyclobacillaceae</taxon>
        <taxon>Fodinisporobacter</taxon>
    </lineage>
</organism>